<accession>A0A645B6A6</accession>
<reference evidence="1" key="1">
    <citation type="submission" date="2019-08" db="EMBL/GenBank/DDBJ databases">
        <authorList>
            <person name="Kucharzyk K."/>
            <person name="Murdoch R.W."/>
            <person name="Higgins S."/>
            <person name="Loffler F."/>
        </authorList>
    </citation>
    <scope>NUCLEOTIDE SEQUENCE</scope>
</reference>
<sequence length="71" mass="8145">MKKVLKTGIVFTLEDPTDLSNYVIHQMIDGESIQAFLDDMKKIEEIKEEDIYKIAHTVLSNPTIHILKSSK</sequence>
<evidence type="ECO:0000313" key="1">
    <source>
        <dbReference type="EMBL" id="MPM60598.1"/>
    </source>
</evidence>
<dbReference type="InterPro" id="IPR011249">
    <property type="entry name" value="Metalloenz_LuxS/M16"/>
</dbReference>
<dbReference type="SUPFAM" id="SSF63411">
    <property type="entry name" value="LuxS/MPP-like metallohydrolase"/>
    <property type="match status" value="1"/>
</dbReference>
<dbReference type="GO" id="GO:0046872">
    <property type="term" value="F:metal ion binding"/>
    <property type="evidence" value="ECO:0007669"/>
    <property type="project" value="InterPro"/>
</dbReference>
<protein>
    <submittedName>
        <fullName evidence="1">Uncharacterized protein</fullName>
    </submittedName>
</protein>
<gene>
    <name evidence="1" type="ORF">SDC9_107450</name>
</gene>
<dbReference type="AlphaFoldDB" id="A0A645B6A6"/>
<dbReference type="Gene3D" id="3.30.830.10">
    <property type="entry name" value="Metalloenzyme, LuxS/M16 peptidase-like"/>
    <property type="match status" value="1"/>
</dbReference>
<name>A0A645B6A6_9ZZZZ</name>
<proteinExistence type="predicted"/>
<comment type="caution">
    <text evidence="1">The sequence shown here is derived from an EMBL/GenBank/DDBJ whole genome shotgun (WGS) entry which is preliminary data.</text>
</comment>
<organism evidence="1">
    <name type="scientific">bioreactor metagenome</name>
    <dbReference type="NCBI Taxonomy" id="1076179"/>
    <lineage>
        <taxon>unclassified sequences</taxon>
        <taxon>metagenomes</taxon>
        <taxon>ecological metagenomes</taxon>
    </lineage>
</organism>
<dbReference type="EMBL" id="VSSQ01017881">
    <property type="protein sequence ID" value="MPM60598.1"/>
    <property type="molecule type" value="Genomic_DNA"/>
</dbReference>